<dbReference type="EMBL" id="JALXTC010000172">
    <property type="protein sequence ID" value="MCT2119420.1"/>
    <property type="molecule type" value="Genomic_DNA"/>
</dbReference>
<accession>A0AAW5QAD8</accession>
<protein>
    <submittedName>
        <fullName evidence="1">Uncharacterized protein</fullName>
    </submittedName>
</protein>
<name>A0AAW5QAD8_9ACTN</name>
<sequence length="103" mass="11420">MAKIPDSTQTSLRQKLLARAAERWPQIQALHTRYRAGFAYIDATLTDGDEVKLCRLRYAGSASQWGFAIYRASHDDYQQAALPNGWPSGTPAEALDTACGLYL</sequence>
<organism evidence="1 2">
    <name type="scientific">Dietzia cinnamea</name>
    <dbReference type="NCBI Taxonomy" id="321318"/>
    <lineage>
        <taxon>Bacteria</taxon>
        <taxon>Bacillati</taxon>
        <taxon>Actinomycetota</taxon>
        <taxon>Actinomycetes</taxon>
        <taxon>Mycobacteriales</taxon>
        <taxon>Dietziaceae</taxon>
        <taxon>Dietzia</taxon>
    </lineage>
</organism>
<evidence type="ECO:0000313" key="2">
    <source>
        <dbReference type="Proteomes" id="UP001206890"/>
    </source>
</evidence>
<proteinExistence type="predicted"/>
<reference evidence="1" key="1">
    <citation type="submission" date="2022-04" db="EMBL/GenBank/DDBJ databases">
        <title>Human microbiome associated bacterial genomes.</title>
        <authorList>
            <person name="Sandstrom S."/>
            <person name="Salamzade R."/>
            <person name="Kalan L.R."/>
        </authorList>
    </citation>
    <scope>NUCLEOTIDE SEQUENCE</scope>
    <source>
        <strain evidence="1">P3-SID1762</strain>
    </source>
</reference>
<dbReference type="Proteomes" id="UP001206890">
    <property type="component" value="Unassembled WGS sequence"/>
</dbReference>
<dbReference type="AlphaFoldDB" id="A0AAW5QAD8"/>
<feature type="non-terminal residue" evidence="1">
    <location>
        <position position="103"/>
    </location>
</feature>
<comment type="caution">
    <text evidence="1">The sequence shown here is derived from an EMBL/GenBank/DDBJ whole genome shotgun (WGS) entry which is preliminary data.</text>
</comment>
<evidence type="ECO:0000313" key="1">
    <source>
        <dbReference type="EMBL" id="MCT2119420.1"/>
    </source>
</evidence>
<gene>
    <name evidence="1" type="ORF">M3D93_16980</name>
</gene>
<dbReference type="RefSeq" id="WP_259828279.1">
    <property type="nucleotide sequence ID" value="NZ_JALXLT010000125.1"/>
</dbReference>